<evidence type="ECO:0000256" key="1">
    <source>
        <dbReference type="SAM" id="Phobius"/>
    </source>
</evidence>
<keyword evidence="1" id="KW-1133">Transmembrane helix</keyword>
<evidence type="ECO:0000313" key="2">
    <source>
        <dbReference type="EMBL" id="KKR01120.1"/>
    </source>
</evidence>
<protein>
    <submittedName>
        <fullName evidence="2">Uncharacterized protein</fullName>
    </submittedName>
</protein>
<proteinExistence type="predicted"/>
<dbReference type="AlphaFoldDB" id="A0A837HQ23"/>
<dbReference type="Proteomes" id="UP000033998">
    <property type="component" value="Unassembled WGS sequence"/>
</dbReference>
<feature type="transmembrane region" description="Helical" evidence="1">
    <location>
        <begin position="6"/>
        <end position="24"/>
    </location>
</feature>
<keyword evidence="1" id="KW-0472">Membrane</keyword>
<keyword evidence="1" id="KW-0812">Transmembrane</keyword>
<gene>
    <name evidence="2" type="ORF">UT27_C0011G0005</name>
</gene>
<organism evidence="2 3">
    <name type="scientific">Candidatus Nomurabacteria bacterium GW2011_GWD2_39_12</name>
    <dbReference type="NCBI Taxonomy" id="1618759"/>
    <lineage>
        <taxon>Bacteria</taxon>
        <taxon>Candidatus Nomuraibacteriota</taxon>
    </lineage>
</organism>
<evidence type="ECO:0000313" key="3">
    <source>
        <dbReference type="Proteomes" id="UP000033998"/>
    </source>
</evidence>
<comment type="caution">
    <text evidence="2">The sequence shown here is derived from an EMBL/GenBank/DDBJ whole genome shotgun (WGS) entry which is preliminary data.</text>
</comment>
<accession>A0A837HQ23</accession>
<sequence length="184" mass="20711">MSPLTVVSFFVLVVVTGIAIVITFPKLREKFDSIVFLAKVDPLAELKALMPELGLELRFRLESVLFLLEHTWHGDGLLAIGPFYDATTAWANKQVELRAILVKLLETRVDDRFDEVIEDISILDRHLGSTATRPAKEDLILCDSAFAKDFITRRASAMIGIIEKLESACQESQPTREFVLVRSH</sequence>
<name>A0A837HQ23_9BACT</name>
<dbReference type="EMBL" id="LBWE01000011">
    <property type="protein sequence ID" value="KKR01120.1"/>
    <property type="molecule type" value="Genomic_DNA"/>
</dbReference>
<reference evidence="2 3" key="1">
    <citation type="journal article" date="2015" name="Nature">
        <title>rRNA introns, odd ribosomes, and small enigmatic genomes across a large radiation of phyla.</title>
        <authorList>
            <person name="Brown C.T."/>
            <person name="Hug L.A."/>
            <person name="Thomas B.C."/>
            <person name="Sharon I."/>
            <person name="Castelle C.J."/>
            <person name="Singh A."/>
            <person name="Wilkins M.J."/>
            <person name="Williams K.H."/>
            <person name="Banfield J.F."/>
        </authorList>
    </citation>
    <scope>NUCLEOTIDE SEQUENCE [LARGE SCALE GENOMIC DNA]</scope>
</reference>